<comment type="catalytic activity">
    <reaction evidence="9 10">
        <text>a long-chain fatty acyl-CoA + 2 NADPH + 2 H(+) = a long-chain primary fatty alcohol + 2 NADP(+) + CoA</text>
        <dbReference type="Rhea" id="RHEA:52716"/>
        <dbReference type="ChEBI" id="CHEBI:15378"/>
        <dbReference type="ChEBI" id="CHEBI:57287"/>
        <dbReference type="ChEBI" id="CHEBI:57783"/>
        <dbReference type="ChEBI" id="CHEBI:58349"/>
        <dbReference type="ChEBI" id="CHEBI:77396"/>
        <dbReference type="ChEBI" id="CHEBI:83139"/>
        <dbReference type="EC" id="1.2.1.84"/>
    </reaction>
</comment>
<dbReference type="SUPFAM" id="SSF51735">
    <property type="entry name" value="NAD(P)-binding Rossmann-fold domains"/>
    <property type="match status" value="1"/>
</dbReference>
<dbReference type="PANTHER" id="PTHR11011">
    <property type="entry name" value="MALE STERILITY PROTEIN 2-RELATED"/>
    <property type="match status" value="1"/>
</dbReference>
<protein>
    <recommendedName>
        <fullName evidence="10">Fatty acyl-CoA reductase</fullName>
        <ecNumber evidence="10">1.2.1.84</ecNumber>
    </recommendedName>
</protein>
<evidence type="ECO:0000259" key="11">
    <source>
        <dbReference type="Pfam" id="PF07993"/>
    </source>
</evidence>
<reference evidence="12 13" key="1">
    <citation type="submission" date="2024-03" db="EMBL/GenBank/DDBJ databases">
        <title>The genome assembly and annotation of the cricket Gryllus longicercus Weissman &amp; Gray.</title>
        <authorList>
            <person name="Szrajer S."/>
            <person name="Gray D."/>
            <person name="Ylla G."/>
        </authorList>
    </citation>
    <scope>NUCLEOTIDE SEQUENCE [LARGE SCALE GENOMIC DNA]</scope>
    <source>
        <strain evidence="12">DAG 2021-001</strain>
        <tissue evidence="12">Whole body minus gut</tissue>
    </source>
</reference>
<evidence type="ECO:0000256" key="1">
    <source>
        <dbReference type="ARBA" id="ARBA00004141"/>
    </source>
</evidence>
<comment type="similarity">
    <text evidence="2 10">Belongs to the fatty acyl-CoA reductase family.</text>
</comment>
<dbReference type="InterPro" id="IPR036291">
    <property type="entry name" value="NAD(P)-bd_dom_sf"/>
</dbReference>
<keyword evidence="13" id="KW-1185">Reference proteome</keyword>
<dbReference type="Gene3D" id="3.40.50.720">
    <property type="entry name" value="NAD(P)-binding Rossmann-like Domain"/>
    <property type="match status" value="1"/>
</dbReference>
<dbReference type="Pfam" id="PF07993">
    <property type="entry name" value="NAD_binding_4"/>
    <property type="match status" value="1"/>
</dbReference>
<evidence type="ECO:0000256" key="7">
    <source>
        <dbReference type="ARBA" id="ARBA00023098"/>
    </source>
</evidence>
<evidence type="ECO:0000313" key="13">
    <source>
        <dbReference type="Proteomes" id="UP001378592"/>
    </source>
</evidence>
<dbReference type="FunFam" id="3.40.50.720:FF:000143">
    <property type="entry name" value="Fatty acyl-CoA reductase"/>
    <property type="match status" value="1"/>
</dbReference>
<gene>
    <name evidence="12" type="ORF">R5R35_003723</name>
</gene>
<keyword evidence="7 10" id="KW-0443">Lipid metabolism</keyword>
<keyword evidence="8" id="KW-0472">Membrane</keyword>
<dbReference type="CDD" id="cd05236">
    <property type="entry name" value="FAR-N_SDR_e"/>
    <property type="match status" value="1"/>
</dbReference>
<sequence>MRKDQGVAGEEPGRVASFFAGKDVFITGGSGFIGRVLIEKLLREAPDVGTIFVLVRAKKGVPARERIDKFTNVSLFDVVRRQQPAAMRKLRGVEGDVALLGLGLSDVDRTLLEERVAVVFHAAASVRFDDPLPKAVHLNVRGANDLCQMALRMSRLEAFIYVSTAYSNCNRLEIDEKLYSPPGDWRTYVELVDKIDPLQLEILTPKLVENRINTYIFTKALAEQVVNEYRKQLPIGIIRPSIVTCTAEEPFPGWVDNFYGPTTILLANGIGALHSNCADPQVAMDIIPADYVVRGILLVALKLAKNRFVTT</sequence>
<evidence type="ECO:0000256" key="3">
    <source>
        <dbReference type="ARBA" id="ARBA00022516"/>
    </source>
</evidence>
<evidence type="ECO:0000256" key="4">
    <source>
        <dbReference type="ARBA" id="ARBA00022692"/>
    </source>
</evidence>
<evidence type="ECO:0000256" key="9">
    <source>
        <dbReference type="ARBA" id="ARBA00052530"/>
    </source>
</evidence>
<comment type="caution">
    <text evidence="12">The sequence shown here is derived from an EMBL/GenBank/DDBJ whole genome shotgun (WGS) entry which is preliminary data.</text>
</comment>
<evidence type="ECO:0000256" key="2">
    <source>
        <dbReference type="ARBA" id="ARBA00005928"/>
    </source>
</evidence>
<comment type="subcellular location">
    <subcellularLocation>
        <location evidence="1">Membrane</location>
        <topology evidence="1">Multi-pass membrane protein</topology>
    </subcellularLocation>
</comment>
<proteinExistence type="inferred from homology"/>
<name>A0AAN9VV17_9ORTH</name>
<evidence type="ECO:0000256" key="6">
    <source>
        <dbReference type="ARBA" id="ARBA00022989"/>
    </source>
</evidence>
<dbReference type="GO" id="GO:0035336">
    <property type="term" value="P:long-chain fatty-acyl-CoA metabolic process"/>
    <property type="evidence" value="ECO:0007669"/>
    <property type="project" value="TreeGrafter"/>
</dbReference>
<dbReference type="GO" id="GO:0016020">
    <property type="term" value="C:membrane"/>
    <property type="evidence" value="ECO:0007669"/>
    <property type="project" value="UniProtKB-SubCell"/>
</dbReference>
<dbReference type="GO" id="GO:0102965">
    <property type="term" value="F:alcohol-forming long-chain fatty acyl-CoA reductase activity"/>
    <property type="evidence" value="ECO:0007669"/>
    <property type="project" value="UniProtKB-EC"/>
</dbReference>
<dbReference type="AlphaFoldDB" id="A0AAN9VV17"/>
<evidence type="ECO:0000256" key="8">
    <source>
        <dbReference type="ARBA" id="ARBA00023136"/>
    </source>
</evidence>
<evidence type="ECO:0000256" key="10">
    <source>
        <dbReference type="RuleBase" id="RU363097"/>
    </source>
</evidence>
<dbReference type="InterPro" id="IPR026055">
    <property type="entry name" value="FAR"/>
</dbReference>
<dbReference type="InterPro" id="IPR013120">
    <property type="entry name" value="FAR_NAD-bd"/>
</dbReference>
<keyword evidence="5 10" id="KW-0521">NADP</keyword>
<dbReference type="GO" id="GO:0005777">
    <property type="term" value="C:peroxisome"/>
    <property type="evidence" value="ECO:0007669"/>
    <property type="project" value="TreeGrafter"/>
</dbReference>
<dbReference type="GO" id="GO:0080019">
    <property type="term" value="F:alcohol-forming very long-chain fatty acyl-CoA reductase activity"/>
    <property type="evidence" value="ECO:0007669"/>
    <property type="project" value="InterPro"/>
</dbReference>
<keyword evidence="6" id="KW-1133">Transmembrane helix</keyword>
<feature type="domain" description="Thioester reductase (TE)" evidence="11">
    <location>
        <begin position="26"/>
        <end position="296"/>
    </location>
</feature>
<keyword evidence="3 10" id="KW-0444">Lipid biosynthesis</keyword>
<accession>A0AAN9VV17</accession>
<evidence type="ECO:0000256" key="5">
    <source>
        <dbReference type="ARBA" id="ARBA00022857"/>
    </source>
</evidence>
<organism evidence="12 13">
    <name type="scientific">Gryllus longicercus</name>
    <dbReference type="NCBI Taxonomy" id="2509291"/>
    <lineage>
        <taxon>Eukaryota</taxon>
        <taxon>Metazoa</taxon>
        <taxon>Ecdysozoa</taxon>
        <taxon>Arthropoda</taxon>
        <taxon>Hexapoda</taxon>
        <taxon>Insecta</taxon>
        <taxon>Pterygota</taxon>
        <taxon>Neoptera</taxon>
        <taxon>Polyneoptera</taxon>
        <taxon>Orthoptera</taxon>
        <taxon>Ensifera</taxon>
        <taxon>Gryllidea</taxon>
        <taxon>Grylloidea</taxon>
        <taxon>Gryllidae</taxon>
        <taxon>Gryllinae</taxon>
        <taxon>Gryllus</taxon>
    </lineage>
</organism>
<dbReference type="EMBL" id="JAZDUA010000060">
    <property type="protein sequence ID" value="KAK7870336.1"/>
    <property type="molecule type" value="Genomic_DNA"/>
</dbReference>
<keyword evidence="4" id="KW-0812">Transmembrane</keyword>
<comment type="function">
    <text evidence="10">Catalyzes the reduction of fatty acyl-CoA to fatty alcohols.</text>
</comment>
<evidence type="ECO:0000313" key="12">
    <source>
        <dbReference type="EMBL" id="KAK7870336.1"/>
    </source>
</evidence>
<dbReference type="EC" id="1.2.1.84" evidence="10"/>
<dbReference type="Proteomes" id="UP001378592">
    <property type="component" value="Unassembled WGS sequence"/>
</dbReference>
<dbReference type="PANTHER" id="PTHR11011:SF24">
    <property type="entry name" value="FATTY ACYL-COA REDUCTASE"/>
    <property type="match status" value="1"/>
</dbReference>
<keyword evidence="10" id="KW-0560">Oxidoreductase</keyword>